<evidence type="ECO:0000313" key="4">
    <source>
        <dbReference type="Proteomes" id="UP000767291"/>
    </source>
</evidence>
<dbReference type="RefSeq" id="WP_234925978.1">
    <property type="nucleotide sequence ID" value="NZ_BAAACS010000013.1"/>
</dbReference>
<evidence type="ECO:0000256" key="1">
    <source>
        <dbReference type="ARBA" id="ARBA00009108"/>
    </source>
</evidence>
<reference evidence="3 4" key="1">
    <citation type="submission" date="2021-03" db="EMBL/GenBank/DDBJ databases">
        <title>Genomic Encyclopedia of Type Strains, Phase IV (KMG-IV): sequencing the most valuable type-strain genomes for metagenomic binning, comparative biology and taxonomic classification.</title>
        <authorList>
            <person name="Goeker M."/>
        </authorList>
    </citation>
    <scope>NUCLEOTIDE SEQUENCE [LARGE SCALE GENOMIC DNA]</scope>
    <source>
        <strain evidence="3 4">DSM 1289</strain>
    </source>
</reference>
<sequence length="227" mass="25235">MKFSNKYIVIACVVLGFLVTSQLKSINLENKGVSTNRRGEELTSELKSLNNKEDKLEEEILETKKKLDTYKNSGDEGALKQEIDKYERLSGLTDVEGKGIEVTINPINQGDRLADSKNIMYNYDLILSIINKLNSAQASAISVNGNRIVSDTYLHLEGDQLYINENKLKSPLVIKAIGDSNTLASALNIKYGIVWEIEQHYSAKVDIDKSDNIKVNSHSGKINLAGK</sequence>
<accession>A0ABS4EA35</accession>
<gene>
    <name evidence="3" type="ORF">J2Z43_001192</name>
</gene>
<dbReference type="PANTHER" id="PTHR37313">
    <property type="entry name" value="UPF0749 PROTEIN RV1825"/>
    <property type="match status" value="1"/>
</dbReference>
<dbReference type="Proteomes" id="UP000767291">
    <property type="component" value="Unassembled WGS sequence"/>
</dbReference>
<dbReference type="Gene3D" id="3.30.70.1880">
    <property type="entry name" value="Protein of unknown function DUF881"/>
    <property type="match status" value="1"/>
</dbReference>
<dbReference type="EMBL" id="JAGGJX010000001">
    <property type="protein sequence ID" value="MBP1854802.1"/>
    <property type="molecule type" value="Genomic_DNA"/>
</dbReference>
<evidence type="ECO:0000256" key="2">
    <source>
        <dbReference type="SAM" id="Coils"/>
    </source>
</evidence>
<feature type="coiled-coil region" evidence="2">
    <location>
        <begin position="39"/>
        <end position="73"/>
    </location>
</feature>
<keyword evidence="4" id="KW-1185">Reference proteome</keyword>
<proteinExistence type="inferred from homology"/>
<dbReference type="InterPro" id="IPR010273">
    <property type="entry name" value="DUF881"/>
</dbReference>
<keyword evidence="2" id="KW-0175">Coiled coil</keyword>
<protein>
    <submittedName>
        <fullName evidence="3">Uncharacterized protein YlxW (UPF0749 family)</fullName>
    </submittedName>
</protein>
<name>A0ABS4EA35_9FIRM</name>
<evidence type="ECO:0000313" key="3">
    <source>
        <dbReference type="EMBL" id="MBP1854802.1"/>
    </source>
</evidence>
<organism evidence="3 4">
    <name type="scientific">Metaclostridioides mangenotii</name>
    <dbReference type="NCBI Taxonomy" id="1540"/>
    <lineage>
        <taxon>Bacteria</taxon>
        <taxon>Bacillati</taxon>
        <taxon>Bacillota</taxon>
        <taxon>Clostridia</taxon>
        <taxon>Peptostreptococcales</taxon>
        <taxon>Peptostreptococcaceae</taxon>
        <taxon>Metaclostridioides</taxon>
    </lineage>
</organism>
<dbReference type="Pfam" id="PF05949">
    <property type="entry name" value="DUF881"/>
    <property type="match status" value="1"/>
</dbReference>
<comment type="similarity">
    <text evidence="1">Belongs to the UPF0749 family.</text>
</comment>
<comment type="caution">
    <text evidence="3">The sequence shown here is derived from an EMBL/GenBank/DDBJ whole genome shotgun (WGS) entry which is preliminary data.</text>
</comment>
<dbReference type="PANTHER" id="PTHR37313:SF2">
    <property type="entry name" value="UPF0749 PROTEIN YLXX"/>
    <property type="match status" value="1"/>
</dbReference>